<protein>
    <submittedName>
        <fullName evidence="2">Uncharacterized protein</fullName>
    </submittedName>
</protein>
<keyword evidence="1" id="KW-0472">Membrane</keyword>
<feature type="transmembrane region" description="Helical" evidence="1">
    <location>
        <begin position="7"/>
        <end position="26"/>
    </location>
</feature>
<sequence length="29" mass="3216">MRDLLEDVAAFFSVSVFVASALIWLSQLS</sequence>
<proteinExistence type="predicted"/>
<reference evidence="2 3" key="1">
    <citation type="submission" date="2020-08" db="EMBL/GenBank/DDBJ databases">
        <title>Genomic Encyclopedia of Type Strains, Phase IV (KMG-IV): sequencing the most valuable type-strain genomes for metagenomic binning, comparative biology and taxonomic classification.</title>
        <authorList>
            <person name="Goeker M."/>
        </authorList>
    </citation>
    <scope>NUCLEOTIDE SEQUENCE [LARGE SCALE GENOMIC DNA]</scope>
    <source>
        <strain evidence="2 3">DSM 22336</strain>
    </source>
</reference>
<dbReference type="AlphaFoldDB" id="A0A841LUV4"/>
<evidence type="ECO:0000313" key="2">
    <source>
        <dbReference type="EMBL" id="MBB6262125.1"/>
    </source>
</evidence>
<organism evidence="2 3">
    <name type="scientific">Paenochrobactrum gallinarii</name>
    <dbReference type="NCBI Taxonomy" id="643673"/>
    <lineage>
        <taxon>Bacteria</taxon>
        <taxon>Pseudomonadati</taxon>
        <taxon>Pseudomonadota</taxon>
        <taxon>Alphaproteobacteria</taxon>
        <taxon>Hyphomicrobiales</taxon>
        <taxon>Brucellaceae</taxon>
        <taxon>Paenochrobactrum</taxon>
    </lineage>
</organism>
<comment type="caution">
    <text evidence="2">The sequence shown here is derived from an EMBL/GenBank/DDBJ whole genome shotgun (WGS) entry which is preliminary data.</text>
</comment>
<dbReference type="EMBL" id="JACIIU010000017">
    <property type="protein sequence ID" value="MBB6262125.1"/>
    <property type="molecule type" value="Genomic_DNA"/>
</dbReference>
<keyword evidence="1" id="KW-1133">Transmembrane helix</keyword>
<gene>
    <name evidence="2" type="ORF">FHS77_002693</name>
</gene>
<keyword evidence="3" id="KW-1185">Reference proteome</keyword>
<evidence type="ECO:0000256" key="1">
    <source>
        <dbReference type="SAM" id="Phobius"/>
    </source>
</evidence>
<keyword evidence="1" id="KW-0812">Transmembrane</keyword>
<name>A0A841LUV4_9HYPH</name>
<accession>A0A841LUV4</accession>
<evidence type="ECO:0000313" key="3">
    <source>
        <dbReference type="Proteomes" id="UP000555393"/>
    </source>
</evidence>
<dbReference type="Proteomes" id="UP000555393">
    <property type="component" value="Unassembled WGS sequence"/>
</dbReference>